<dbReference type="Pfam" id="PF03358">
    <property type="entry name" value="FMN_red"/>
    <property type="match status" value="1"/>
</dbReference>
<evidence type="ECO:0000259" key="1">
    <source>
        <dbReference type="Pfam" id="PF03358"/>
    </source>
</evidence>
<gene>
    <name evidence="2" type="ORF">SAMN06265218_102352</name>
</gene>
<accession>A0A521BAB2</accession>
<feature type="domain" description="NADPH-dependent FMN reductase-like" evidence="1">
    <location>
        <begin position="11"/>
        <end position="158"/>
    </location>
</feature>
<evidence type="ECO:0000313" key="2">
    <source>
        <dbReference type="EMBL" id="SMO44003.1"/>
    </source>
</evidence>
<dbReference type="GO" id="GO:0005829">
    <property type="term" value="C:cytosol"/>
    <property type="evidence" value="ECO:0007669"/>
    <property type="project" value="TreeGrafter"/>
</dbReference>
<dbReference type="RefSeq" id="WP_142713216.1">
    <property type="nucleotide sequence ID" value="NZ_FXTH01000002.1"/>
</dbReference>
<keyword evidence="3" id="KW-1185">Reference proteome</keyword>
<dbReference type="Proteomes" id="UP000317593">
    <property type="component" value="Unassembled WGS sequence"/>
</dbReference>
<dbReference type="Gene3D" id="3.40.50.360">
    <property type="match status" value="1"/>
</dbReference>
<dbReference type="EMBL" id="FXTH01000002">
    <property type="protein sequence ID" value="SMO44003.1"/>
    <property type="molecule type" value="Genomic_DNA"/>
</dbReference>
<sequence length="193" mass="21287">MNAASDNNQDIKILAFAGSLRSGSYNKAILRAAKKLAPKSMNIHIFDLEGIPLYNADVEANGDPGRVMEFKEAIRRSDGLLIATPEYNHGVPAVTKNAIDWASRPAKNAPLNEKPVGILGASPGRTGSARGQSQLRQAFEFTNSYCMPQPEILVSLAHKKFDNDGALTDETTRKYLEKYLEALYDWINKFSDQ</sequence>
<reference evidence="2 3" key="1">
    <citation type="submission" date="2017-05" db="EMBL/GenBank/DDBJ databases">
        <authorList>
            <person name="Varghese N."/>
            <person name="Submissions S."/>
        </authorList>
    </citation>
    <scope>NUCLEOTIDE SEQUENCE [LARGE SCALE GENOMIC DNA]</scope>
    <source>
        <strain evidence="2 3">DSM 21194</strain>
    </source>
</reference>
<protein>
    <submittedName>
        <fullName evidence="2">Chromate reductase</fullName>
    </submittedName>
</protein>
<dbReference type="GO" id="GO:0010181">
    <property type="term" value="F:FMN binding"/>
    <property type="evidence" value="ECO:0007669"/>
    <property type="project" value="TreeGrafter"/>
</dbReference>
<dbReference type="GO" id="GO:0016491">
    <property type="term" value="F:oxidoreductase activity"/>
    <property type="evidence" value="ECO:0007669"/>
    <property type="project" value="InterPro"/>
</dbReference>
<dbReference type="OrthoDB" id="9812295at2"/>
<dbReference type="InterPro" id="IPR005025">
    <property type="entry name" value="FMN_Rdtase-like_dom"/>
</dbReference>
<proteinExistence type="predicted"/>
<dbReference type="PANTHER" id="PTHR30543">
    <property type="entry name" value="CHROMATE REDUCTASE"/>
    <property type="match status" value="1"/>
</dbReference>
<dbReference type="AlphaFoldDB" id="A0A521BAB2"/>
<evidence type="ECO:0000313" key="3">
    <source>
        <dbReference type="Proteomes" id="UP000317593"/>
    </source>
</evidence>
<dbReference type="InterPro" id="IPR050712">
    <property type="entry name" value="NAD(P)H-dep_reductase"/>
</dbReference>
<dbReference type="PANTHER" id="PTHR30543:SF21">
    <property type="entry name" value="NAD(P)H-DEPENDENT FMN REDUCTASE LOT6"/>
    <property type="match status" value="1"/>
</dbReference>
<name>A0A521BAB2_9BACT</name>
<dbReference type="SUPFAM" id="SSF52218">
    <property type="entry name" value="Flavoproteins"/>
    <property type="match status" value="1"/>
</dbReference>
<organism evidence="2 3">
    <name type="scientific">Fodinibius sediminis</name>
    <dbReference type="NCBI Taxonomy" id="1214077"/>
    <lineage>
        <taxon>Bacteria</taxon>
        <taxon>Pseudomonadati</taxon>
        <taxon>Balneolota</taxon>
        <taxon>Balneolia</taxon>
        <taxon>Balneolales</taxon>
        <taxon>Balneolaceae</taxon>
        <taxon>Fodinibius</taxon>
    </lineage>
</organism>
<dbReference type="InterPro" id="IPR029039">
    <property type="entry name" value="Flavoprotein-like_sf"/>
</dbReference>